<sequence length="93" mass="10460">MGHFDVHVIGYLRVDGCHAPSWPVIVHDQVMAPHDSLILFHESADPHILFRGHCLADQRLQSIFGNADSGPHYHQGYADSYDSVNIDSRNPEK</sequence>
<comment type="caution">
    <text evidence="1">The sequence shown here is derived from an EMBL/GenBank/DDBJ whole genome shotgun (WGS) entry which is preliminary data.</text>
</comment>
<dbReference type="AlphaFoldDB" id="A0A645ITK5"/>
<proteinExistence type="predicted"/>
<reference evidence="1" key="1">
    <citation type="submission" date="2019-08" db="EMBL/GenBank/DDBJ databases">
        <authorList>
            <person name="Kucharzyk K."/>
            <person name="Murdoch R.W."/>
            <person name="Higgins S."/>
            <person name="Loffler F."/>
        </authorList>
    </citation>
    <scope>NUCLEOTIDE SEQUENCE</scope>
</reference>
<organism evidence="1">
    <name type="scientific">bioreactor metagenome</name>
    <dbReference type="NCBI Taxonomy" id="1076179"/>
    <lineage>
        <taxon>unclassified sequences</taxon>
        <taxon>metagenomes</taxon>
        <taxon>ecological metagenomes</taxon>
    </lineage>
</organism>
<name>A0A645ITK5_9ZZZZ</name>
<evidence type="ECO:0000313" key="1">
    <source>
        <dbReference type="EMBL" id="MPN53729.1"/>
    </source>
</evidence>
<protein>
    <submittedName>
        <fullName evidence="1">Uncharacterized protein</fullName>
    </submittedName>
</protein>
<dbReference type="EMBL" id="VSSQ01121171">
    <property type="protein sequence ID" value="MPN53729.1"/>
    <property type="molecule type" value="Genomic_DNA"/>
</dbReference>
<accession>A0A645ITK5</accession>
<gene>
    <name evidence="1" type="ORF">SDC9_201395</name>
</gene>